<protein>
    <recommendedName>
        <fullName evidence="4">Bifunctional inhibitor/plant lipid transfer protein/seed storage helical domain-containing protein</fullName>
    </recommendedName>
</protein>
<evidence type="ECO:0008006" key="4">
    <source>
        <dbReference type="Google" id="ProtNLM"/>
    </source>
</evidence>
<feature type="signal peptide" evidence="1">
    <location>
        <begin position="1"/>
        <end position="24"/>
    </location>
</feature>
<dbReference type="Proteomes" id="UP000032180">
    <property type="component" value="Chromosome 8"/>
</dbReference>
<reference evidence="2 3" key="1">
    <citation type="submission" date="2012-08" db="EMBL/GenBank/DDBJ databases">
        <title>Oryza genome evolution.</title>
        <authorList>
            <person name="Wing R.A."/>
        </authorList>
    </citation>
    <scope>NUCLEOTIDE SEQUENCE</scope>
</reference>
<dbReference type="Gramene" id="LPERR08G11280.1">
    <property type="protein sequence ID" value="LPERR08G11280.1"/>
    <property type="gene ID" value="LPERR08G11280"/>
</dbReference>
<reference evidence="2" key="3">
    <citation type="submission" date="2015-04" db="UniProtKB">
        <authorList>
            <consortium name="EnsemblPlants"/>
        </authorList>
    </citation>
    <scope>IDENTIFICATION</scope>
</reference>
<evidence type="ECO:0000256" key="1">
    <source>
        <dbReference type="SAM" id="SignalP"/>
    </source>
</evidence>
<name>A0A0D9X7J9_9ORYZ</name>
<organism evidence="2 3">
    <name type="scientific">Leersia perrieri</name>
    <dbReference type="NCBI Taxonomy" id="77586"/>
    <lineage>
        <taxon>Eukaryota</taxon>
        <taxon>Viridiplantae</taxon>
        <taxon>Streptophyta</taxon>
        <taxon>Embryophyta</taxon>
        <taxon>Tracheophyta</taxon>
        <taxon>Spermatophyta</taxon>
        <taxon>Magnoliopsida</taxon>
        <taxon>Liliopsida</taxon>
        <taxon>Poales</taxon>
        <taxon>Poaceae</taxon>
        <taxon>BOP clade</taxon>
        <taxon>Oryzoideae</taxon>
        <taxon>Oryzeae</taxon>
        <taxon>Oryzinae</taxon>
        <taxon>Leersia</taxon>
    </lineage>
</organism>
<proteinExistence type="predicted"/>
<evidence type="ECO:0000313" key="2">
    <source>
        <dbReference type="EnsemblPlants" id="LPERR08G11280.1"/>
    </source>
</evidence>
<evidence type="ECO:0000313" key="3">
    <source>
        <dbReference type="Proteomes" id="UP000032180"/>
    </source>
</evidence>
<sequence>MLQGKVAFLLLLMCAIISPHAVIGFPCTKKQREKILITCKDFIRMIGSSPSLPVKSGPCCEAVRQPSLVEEKCLIEIACVFYEYALIFEISNSLNT</sequence>
<dbReference type="AlphaFoldDB" id="A0A0D9X7J9"/>
<dbReference type="EnsemblPlants" id="LPERR08G11280.1">
    <property type="protein sequence ID" value="LPERR08G11280.1"/>
    <property type="gene ID" value="LPERR08G11280"/>
</dbReference>
<reference evidence="3" key="2">
    <citation type="submission" date="2013-12" db="EMBL/GenBank/DDBJ databases">
        <authorList>
            <person name="Yu Y."/>
            <person name="Lee S."/>
            <person name="de Baynast K."/>
            <person name="Wissotski M."/>
            <person name="Liu L."/>
            <person name="Talag J."/>
            <person name="Goicoechea J."/>
            <person name="Angelova A."/>
            <person name="Jetty R."/>
            <person name="Kudrna D."/>
            <person name="Golser W."/>
            <person name="Rivera L."/>
            <person name="Zhang J."/>
            <person name="Wing R."/>
        </authorList>
    </citation>
    <scope>NUCLEOTIDE SEQUENCE</scope>
</reference>
<feature type="chain" id="PRO_5002349549" description="Bifunctional inhibitor/plant lipid transfer protein/seed storage helical domain-containing protein" evidence="1">
    <location>
        <begin position="25"/>
        <end position="96"/>
    </location>
</feature>
<accession>A0A0D9X7J9</accession>
<keyword evidence="3" id="KW-1185">Reference proteome</keyword>
<dbReference type="HOGENOM" id="CLU_163615_0_0_1"/>
<keyword evidence="1" id="KW-0732">Signal</keyword>